<dbReference type="EMBL" id="BK016244">
    <property type="protein sequence ID" value="DAG04655.1"/>
    <property type="molecule type" value="Genomic_DNA"/>
</dbReference>
<organism evidence="1">
    <name type="scientific">Siphoviridae sp. ctDXu9</name>
    <dbReference type="NCBI Taxonomy" id="2825387"/>
    <lineage>
        <taxon>Viruses</taxon>
        <taxon>Duplodnaviria</taxon>
        <taxon>Heunggongvirae</taxon>
        <taxon>Uroviricota</taxon>
        <taxon>Caudoviricetes</taxon>
    </lineage>
</organism>
<protein>
    <submittedName>
        <fullName evidence="1">Uncharacterized protein</fullName>
    </submittedName>
</protein>
<evidence type="ECO:0000313" key="1">
    <source>
        <dbReference type="EMBL" id="DAG04655.1"/>
    </source>
</evidence>
<reference evidence="1" key="1">
    <citation type="journal article" date="2021" name="Proc. Natl. Acad. Sci. U.S.A.">
        <title>A Catalog of Tens of Thousands of Viruses from Human Metagenomes Reveals Hidden Associations with Chronic Diseases.</title>
        <authorList>
            <person name="Tisza M.J."/>
            <person name="Buck C.B."/>
        </authorList>
    </citation>
    <scope>NUCLEOTIDE SEQUENCE</scope>
    <source>
        <strain evidence="1">CtDXu9</strain>
    </source>
</reference>
<proteinExistence type="predicted"/>
<accession>A0A8S5VDF1</accession>
<name>A0A8S5VDF1_9CAUD</name>
<sequence length="71" mass="8668">MVNISQKEAEYLRNHGRAFDVRVRNKHHKSKAKSYFLVEHVRSVEMLNRYRESINQTDFLTVKPRDKDFRF</sequence>